<comment type="caution">
    <text evidence="2">The sequence shown here is derived from an EMBL/GenBank/DDBJ whole genome shotgun (WGS) entry which is preliminary data.</text>
</comment>
<feature type="compositionally biased region" description="Low complexity" evidence="1">
    <location>
        <begin position="195"/>
        <end position="209"/>
    </location>
</feature>
<dbReference type="EMBL" id="CAJHNJ030000050">
    <property type="protein sequence ID" value="CAG9132511.1"/>
    <property type="molecule type" value="Genomic_DNA"/>
</dbReference>
<evidence type="ECO:0000313" key="3">
    <source>
        <dbReference type="Proteomes" id="UP000653454"/>
    </source>
</evidence>
<gene>
    <name evidence="2" type="ORF">PLXY2_LOCUS10800</name>
</gene>
<evidence type="ECO:0000256" key="1">
    <source>
        <dbReference type="SAM" id="MobiDB-lite"/>
    </source>
</evidence>
<dbReference type="AlphaFoldDB" id="A0A8S4FYK7"/>
<feature type="compositionally biased region" description="Polar residues" evidence="1">
    <location>
        <begin position="311"/>
        <end position="327"/>
    </location>
</feature>
<accession>A0A8S4FYK7</accession>
<reference evidence="2" key="1">
    <citation type="submission" date="2020-11" db="EMBL/GenBank/DDBJ databases">
        <authorList>
            <person name="Whiteford S."/>
        </authorList>
    </citation>
    <scope>NUCLEOTIDE SEQUENCE</scope>
</reference>
<protein>
    <submittedName>
        <fullName evidence="2">(diamondback moth) hypothetical protein</fullName>
    </submittedName>
</protein>
<sequence length="339" mass="38008">MQRQPVTLPPGLWREALWRWAYRGRRLPDFPRDVAFYEHQPHNADLIREMIRLENLHRRMRQLSGTVPPMWLPDQREPWKIPLDIQVALDRLPPPGPPAPAQRAWETAARGWGAALVLLAVVLMLIRLSEKCFDIGLFKARRRRSVEWPTPNVLATSHRPQDMTDEDLDALDPYQDHATVTQLSVDLPPPYSACASANPGPNAGPNTGPKFIDEPPPPYSACYVAFSNPKDGVPSVQFLNSERQNVLDESRTSTLVLDTGQTSEAVNVEENRVENSEELRREGDTVRELTEGLNQLTDGLRDLTDGLNEEVTVTNPGNVASNSSAGESNIEEHRRSVAV</sequence>
<proteinExistence type="predicted"/>
<keyword evidence="3" id="KW-1185">Reference proteome</keyword>
<organism evidence="2 3">
    <name type="scientific">Plutella xylostella</name>
    <name type="common">Diamondback moth</name>
    <name type="synonym">Plutella maculipennis</name>
    <dbReference type="NCBI Taxonomy" id="51655"/>
    <lineage>
        <taxon>Eukaryota</taxon>
        <taxon>Metazoa</taxon>
        <taxon>Ecdysozoa</taxon>
        <taxon>Arthropoda</taxon>
        <taxon>Hexapoda</taxon>
        <taxon>Insecta</taxon>
        <taxon>Pterygota</taxon>
        <taxon>Neoptera</taxon>
        <taxon>Endopterygota</taxon>
        <taxon>Lepidoptera</taxon>
        <taxon>Glossata</taxon>
        <taxon>Ditrysia</taxon>
        <taxon>Yponomeutoidea</taxon>
        <taxon>Plutellidae</taxon>
        <taxon>Plutella</taxon>
    </lineage>
</organism>
<dbReference type="NCBIfam" id="TIGR03057">
    <property type="entry name" value="xxxLxxG_by_4"/>
    <property type="match status" value="1"/>
</dbReference>
<dbReference type="Proteomes" id="UP000653454">
    <property type="component" value="Unassembled WGS sequence"/>
</dbReference>
<feature type="region of interest" description="Disordered" evidence="1">
    <location>
        <begin position="189"/>
        <end position="214"/>
    </location>
</feature>
<feature type="compositionally biased region" description="Basic and acidic residues" evidence="1">
    <location>
        <begin position="330"/>
        <end position="339"/>
    </location>
</feature>
<name>A0A8S4FYK7_PLUXY</name>
<dbReference type="InterPro" id="IPR023908">
    <property type="entry name" value="xxxLxxG_rpt"/>
</dbReference>
<evidence type="ECO:0000313" key="2">
    <source>
        <dbReference type="EMBL" id="CAG9132511.1"/>
    </source>
</evidence>
<feature type="region of interest" description="Disordered" evidence="1">
    <location>
        <begin position="311"/>
        <end position="339"/>
    </location>
</feature>